<organism evidence="1 2">
    <name type="scientific">Bauhinia variegata</name>
    <name type="common">Purple orchid tree</name>
    <name type="synonym">Phanera variegata</name>
    <dbReference type="NCBI Taxonomy" id="167791"/>
    <lineage>
        <taxon>Eukaryota</taxon>
        <taxon>Viridiplantae</taxon>
        <taxon>Streptophyta</taxon>
        <taxon>Embryophyta</taxon>
        <taxon>Tracheophyta</taxon>
        <taxon>Spermatophyta</taxon>
        <taxon>Magnoliopsida</taxon>
        <taxon>eudicotyledons</taxon>
        <taxon>Gunneridae</taxon>
        <taxon>Pentapetalae</taxon>
        <taxon>rosids</taxon>
        <taxon>fabids</taxon>
        <taxon>Fabales</taxon>
        <taxon>Fabaceae</taxon>
        <taxon>Cercidoideae</taxon>
        <taxon>Cercideae</taxon>
        <taxon>Bauhiniinae</taxon>
        <taxon>Bauhinia</taxon>
    </lineage>
</organism>
<accession>A0ACB9LDA2</accession>
<evidence type="ECO:0000313" key="1">
    <source>
        <dbReference type="EMBL" id="KAI4307251.1"/>
    </source>
</evidence>
<reference evidence="1 2" key="1">
    <citation type="journal article" date="2022" name="DNA Res.">
        <title>Chromosomal-level genome assembly of the orchid tree Bauhinia variegata (Leguminosae; Cercidoideae) supports the allotetraploid origin hypothesis of Bauhinia.</title>
        <authorList>
            <person name="Zhong Y."/>
            <person name="Chen Y."/>
            <person name="Zheng D."/>
            <person name="Pang J."/>
            <person name="Liu Y."/>
            <person name="Luo S."/>
            <person name="Meng S."/>
            <person name="Qian L."/>
            <person name="Wei D."/>
            <person name="Dai S."/>
            <person name="Zhou R."/>
        </authorList>
    </citation>
    <scope>NUCLEOTIDE SEQUENCE [LARGE SCALE GENOMIC DNA]</scope>
    <source>
        <strain evidence="1">BV-YZ2020</strain>
    </source>
</reference>
<dbReference type="Proteomes" id="UP000828941">
    <property type="component" value="Chromosome 12"/>
</dbReference>
<keyword evidence="2" id="KW-1185">Reference proteome</keyword>
<protein>
    <submittedName>
        <fullName evidence="1">Uncharacterized protein</fullName>
    </submittedName>
</protein>
<comment type="caution">
    <text evidence="1">The sequence shown here is derived from an EMBL/GenBank/DDBJ whole genome shotgun (WGS) entry which is preliminary data.</text>
</comment>
<name>A0ACB9LDA2_BAUVA</name>
<dbReference type="EMBL" id="CM039437">
    <property type="protein sequence ID" value="KAI4307251.1"/>
    <property type="molecule type" value="Genomic_DNA"/>
</dbReference>
<proteinExistence type="predicted"/>
<evidence type="ECO:0000313" key="2">
    <source>
        <dbReference type="Proteomes" id="UP000828941"/>
    </source>
</evidence>
<gene>
    <name evidence="1" type="ORF">L6164_030457</name>
</gene>
<sequence length="2134" mass="229669">MSKSPSSEPRQSIYSSWTRESNGATGVDDPESTMATVARFIEQLHANMSSPPERELITTRLLGIARASKDARTLIGSHAQAMPLFINILRNGTPQAKVNVAASLSVLCKDEDLRLKVLLGGCIPPLLSLLKCESTEARKAAAEAIYEVSSGGLSDDHVGMKIFVTEGVVPTLWDQLNPKNKQDKVVEGFITGSLRNLCGDKDGYWKATLEAGGVDIIVGLLSSDNAVAQSNAASLLARLMLAFSDSIPKVIDSGAVKALLKLVGLENNISVRASAADALEALSSKSTRAKKAIVSADGVQILIGAIVAPSKECMQGNYGQALQEHATRALANICGGMSALILYLGELSHSSRLAAPVGDIIGALAYTLMVFEENLDVEGETFDATKIEDILVTLLKPRDNQLIQERVLEAMASLYGNICLSKWLNHADSKKVLIGLITMAAADVQECLILSLTSLCCDKLGIWEAINKREGIQLLISLLGLSSEQHQEYAVQLLAILTDQVDDSKWAITAAGGIPPLVQLLEAGSQKAREEAAHVLWNLCCHSEDIRACVESAGAIPAFLWLLKSGGPRGQEASAMALTKLVRSADSATINQLLALLLGDSRSSKAHIIRILGHVLTMASHEDLLQKGSAPNKGLKSLVQVLNSSNEETQEYAASVLADLFSTRQDICESLATDEIVHPCMKLLTSKTQVVATQSARALSALSRPTKSKSTYKMPYIAEGDVKPLIKLAKTSSVEAAETAVAALANLLFDPSIAAEALAEDVVSVLTRLLAEGTSEGKQHASRALHQLLKHFPVGDILRGNSQCCFTVLALVDSLNAMDMEGTDAANVLEVVALLARTKQGVNFTYSPWSSLVEVPSSLEPLVCCLAEGPPLVQDKAIEILSRLCQDQPVLLGDLLVTRSSSIGSLANRMINSSSLEVKVGGAALLICAAKEHKELSMDVIDVSGYLKPLIYALVDMMKQNSSCSPLEIEVQTPRGFMERNAFQEVDEFDIPDPAMFLGGTVALWLLSIIASFHTKNKLTIMEAGGLEALSDKLAIHTSSSQADYEDTEGIWISALLLAILFQDSNAVLSPATMRIIPSLTLLVRSDEVIDKYFAAQATASLVSNGNKGIKLAIANSGAVAGLITIIGYIESEMPNLVALSEEFSLLQNPDQVVLDHLFEIQDVRVGSTARKSIPLLVDLLRPIPERPGAPPVAVKLLTCIADESDTNKLIMAEAGALEALNKYLSLSPQESTEASICELLRILFFNSDLIKHEASTSSLKQLIAVLRLGSRNARYSAARALQELFNAENIRESELAAQAIQPLVDMLNTAPGSEQEAALVALIKLTAGNSSKASLFTDVEGNPLEILYKILSSASSLELKSSAAQLCFVLFGNSKFRADPIASDCIEPLISLMQSDSSCAIESGVCAFERLLEDEQQVELAAAYNVADLLVSLVSGTNYQLIEATISALIKLGKDRTPCKLDMVKAGIIDNCLKLLHQAPSSSWSTIAEMFRILTNSSAIARSSTAAEIVEPLFHVLLHRDFNLWGQHSALQALVNILEKPQSLATLKLTPSQVIEPLISFLESPSQAIQQLGTELLSHLLAQEHFQQDITTKNAVVPLVQLAGIGILNLQQTAIKALEKISTSWPKAVADAGGIFELAKVIIQDDPQPPHALWESAALVLSNVLHSNADYYFKVPVVVLVKLLHSSMESTITIALSALIVHERSDASSAEQMMEAGAIDALLDLLRSHNCEEASGRLLEALFNNVRVRETKVSRYAIATLSQYLLDPQTRSQSGKLLAALALGDLSQHEGHARARDSASACRALISLLEDQPTEEMKMVAICALQNFVMNSRTNRRAVAEAGGILVIQELLLSPNPEVAGQAALLLKFLFSTHTLQEYVSNELIRSLTAALERELWSTATINEEVLKTLHVIFMNFPKLHTSEAATLSVPHLVGALKSGSEVAQDSVLDTLCLLRHSWSTMPIDISKSQAMIAAEAIPILQMLMKTCPPSFHERADSLLHCLPGCLTVTIKRGNNLKQAVGSTNAFCQLTIGNGPSRQTKVVSHSTSPEWKEGFAWAFDVPPKGQKLYIICKSKNTFGKTTLGKVTIQIDKVVTEGVYSGLFSLNHDGNKDGSSRTLEIEIIWSNSISNDGI</sequence>